<dbReference type="CDD" id="cd00038">
    <property type="entry name" value="CAP_ED"/>
    <property type="match status" value="1"/>
</dbReference>
<evidence type="ECO:0000313" key="13">
    <source>
        <dbReference type="RefSeq" id="XP_014667411.1"/>
    </source>
</evidence>
<name>A0ABM1E5E0_PRICU</name>
<keyword evidence="6 10" id="KW-0472">Membrane</keyword>
<dbReference type="PANTHER" id="PTHR45638:SF7">
    <property type="entry name" value="CYCLIC NUCLEOTIDE-GATED ION CHANNEL-LIKE, ISOFORM E"/>
    <property type="match status" value="1"/>
</dbReference>
<evidence type="ECO:0000313" key="12">
    <source>
        <dbReference type="Proteomes" id="UP000695022"/>
    </source>
</evidence>
<dbReference type="InterPro" id="IPR005821">
    <property type="entry name" value="Ion_trans_dom"/>
</dbReference>
<evidence type="ECO:0000256" key="10">
    <source>
        <dbReference type="SAM" id="Phobius"/>
    </source>
</evidence>
<dbReference type="PROSITE" id="PS00888">
    <property type="entry name" value="CNMP_BINDING_1"/>
    <property type="match status" value="1"/>
</dbReference>
<evidence type="ECO:0000259" key="11">
    <source>
        <dbReference type="PROSITE" id="PS50042"/>
    </source>
</evidence>
<dbReference type="SUPFAM" id="SSF51206">
    <property type="entry name" value="cAMP-binding domain-like"/>
    <property type="match status" value="1"/>
</dbReference>
<protein>
    <submittedName>
        <fullName evidence="13">Cyclic nucleotide-gated cation channel alpha-3-like</fullName>
    </submittedName>
</protein>
<dbReference type="SUPFAM" id="SSF81324">
    <property type="entry name" value="Voltage-gated potassium channels"/>
    <property type="match status" value="1"/>
</dbReference>
<feature type="region of interest" description="Disordered" evidence="9">
    <location>
        <begin position="1"/>
        <end position="37"/>
    </location>
</feature>
<reference evidence="13" key="1">
    <citation type="submission" date="2025-08" db="UniProtKB">
        <authorList>
            <consortium name="RefSeq"/>
        </authorList>
    </citation>
    <scope>IDENTIFICATION</scope>
</reference>
<dbReference type="Gene3D" id="2.60.120.10">
    <property type="entry name" value="Jelly Rolls"/>
    <property type="match status" value="1"/>
</dbReference>
<dbReference type="InterPro" id="IPR014710">
    <property type="entry name" value="RmlC-like_jellyroll"/>
</dbReference>
<evidence type="ECO:0000256" key="4">
    <source>
        <dbReference type="ARBA" id="ARBA00022989"/>
    </source>
</evidence>
<feature type="region of interest" description="Disordered" evidence="9">
    <location>
        <begin position="138"/>
        <end position="169"/>
    </location>
</feature>
<dbReference type="Proteomes" id="UP000695022">
    <property type="component" value="Unplaced"/>
</dbReference>
<feature type="transmembrane region" description="Helical" evidence="10">
    <location>
        <begin position="284"/>
        <end position="303"/>
    </location>
</feature>
<feature type="domain" description="Cyclic nucleotide-binding" evidence="11">
    <location>
        <begin position="605"/>
        <end position="653"/>
    </location>
</feature>
<organism evidence="12 13">
    <name type="scientific">Priapulus caudatus</name>
    <name type="common">Priapulid worm</name>
    <dbReference type="NCBI Taxonomy" id="37621"/>
    <lineage>
        <taxon>Eukaryota</taxon>
        <taxon>Metazoa</taxon>
        <taxon>Ecdysozoa</taxon>
        <taxon>Scalidophora</taxon>
        <taxon>Priapulida</taxon>
        <taxon>Priapulimorpha</taxon>
        <taxon>Priapulimorphida</taxon>
        <taxon>Priapulidae</taxon>
        <taxon>Priapulus</taxon>
    </lineage>
</organism>
<keyword evidence="8" id="KW-0407">Ion channel</keyword>
<evidence type="ECO:0000256" key="2">
    <source>
        <dbReference type="ARBA" id="ARBA00022448"/>
    </source>
</evidence>
<evidence type="ECO:0000256" key="3">
    <source>
        <dbReference type="ARBA" id="ARBA00022692"/>
    </source>
</evidence>
<evidence type="ECO:0000256" key="6">
    <source>
        <dbReference type="ARBA" id="ARBA00023136"/>
    </source>
</evidence>
<keyword evidence="5" id="KW-0406">Ion transport</keyword>
<dbReference type="Gene3D" id="1.10.287.630">
    <property type="entry name" value="Helix hairpin bin"/>
    <property type="match status" value="1"/>
</dbReference>
<dbReference type="Gene3D" id="1.10.287.70">
    <property type="match status" value="1"/>
</dbReference>
<feature type="transmembrane region" description="Helical" evidence="10">
    <location>
        <begin position="499"/>
        <end position="524"/>
    </location>
</feature>
<dbReference type="InterPro" id="IPR018490">
    <property type="entry name" value="cNMP-bd_dom_sf"/>
</dbReference>
<accession>A0ABM1E5E0</accession>
<dbReference type="RefSeq" id="XP_014667411.1">
    <property type="nucleotide sequence ID" value="XM_014811925.1"/>
</dbReference>
<keyword evidence="7" id="KW-1071">Ligand-gated ion channel</keyword>
<feature type="compositionally biased region" description="Basic and acidic residues" evidence="9">
    <location>
        <begin position="8"/>
        <end position="35"/>
    </location>
</feature>
<dbReference type="PANTHER" id="PTHR45638">
    <property type="entry name" value="CYCLIC NUCLEOTIDE-GATED CATION CHANNEL SUBUNIT A"/>
    <property type="match status" value="1"/>
</dbReference>
<comment type="subcellular location">
    <subcellularLocation>
        <location evidence="1">Membrane</location>
        <topology evidence="1">Multi-pass membrane protein</topology>
    </subcellularLocation>
</comment>
<evidence type="ECO:0000256" key="1">
    <source>
        <dbReference type="ARBA" id="ARBA00004141"/>
    </source>
</evidence>
<gene>
    <name evidence="13" type="primary">LOC106808987</name>
</gene>
<evidence type="ECO:0000256" key="7">
    <source>
        <dbReference type="ARBA" id="ARBA00023286"/>
    </source>
</evidence>
<dbReference type="InterPro" id="IPR050866">
    <property type="entry name" value="CNG_cation_channel"/>
</dbReference>
<proteinExistence type="predicted"/>
<keyword evidence="3 10" id="KW-0812">Transmembrane</keyword>
<dbReference type="PROSITE" id="PS50042">
    <property type="entry name" value="CNMP_BINDING_3"/>
    <property type="match status" value="1"/>
</dbReference>
<keyword evidence="12" id="KW-1185">Reference proteome</keyword>
<keyword evidence="4 10" id="KW-1133">Transmembrane helix</keyword>
<evidence type="ECO:0000256" key="8">
    <source>
        <dbReference type="ARBA" id="ARBA00023303"/>
    </source>
</evidence>
<dbReference type="Pfam" id="PF00520">
    <property type="entry name" value="Ion_trans"/>
    <property type="match status" value="1"/>
</dbReference>
<sequence length="677" mass="75929">MGTLPDTESIRLDDRTIAPEEESLRVAESEEKSDPSECQGILPELAAREYQLAWYVLDGCAPDAIYALDILGAGMPRDAMTSRHVTDTCTDWCAISDRNQIPSHFEIIDLRLTATPIDKIAAIKSHKVDTSPASATTEAMVSCAADQPTPSSSSPSRVRDGDEATPEEREKLLVTTTSSAAAAVVVVGNGSPARTSWRKVRQGVAVTSAMASSLDTKKRRMKKTGGGLSRQDSFMARFSTRQQADDAGDIERHRSRQEGTRLARCRAKLLRRLFGVITTDSTFMGYWLLVLTSAVLYNVWMCIARESFPELQREYQLAWYVLDGCADAIYALDILVQVRTGYLEQGIVITDARKLAAHYLRSKHVIVDVLSLTPLDLVQLWTAERHPMLRFPRYLKAYRAVGLYYNIESRSAFPNLWRVVNLIHILLLLAHWFAGFYYTISVSENFVGRWTYPTPVGVFATLRRKYLACLYWSTLTLTTIGDLPPPETNSHQKLYCRSYVFTIVSYLIGVFVFATIVGQVGNIITNRNANRLEFERLLDGAKQYMRNHSVPMDMQKRVMRWYIYSWSRGSVNGGGDIHSLGLLPDKLKTELALHVNLSTLKKVTIFQECQPEFLHDLVLKMKGSIFTPGDLICRKGEVAREMFIIADGILEVIGCSAASLHCKVRDLLDPITLTTAK</sequence>
<feature type="compositionally biased region" description="Basic and acidic residues" evidence="9">
    <location>
        <begin position="157"/>
        <end position="169"/>
    </location>
</feature>
<dbReference type="InterPro" id="IPR018488">
    <property type="entry name" value="cNMP-bd_CS"/>
</dbReference>
<keyword evidence="2" id="KW-0813">Transport</keyword>
<evidence type="ECO:0000256" key="5">
    <source>
        <dbReference type="ARBA" id="ARBA00023065"/>
    </source>
</evidence>
<evidence type="ECO:0000256" key="9">
    <source>
        <dbReference type="SAM" id="MobiDB-lite"/>
    </source>
</evidence>
<dbReference type="GeneID" id="106808987"/>
<dbReference type="InterPro" id="IPR000595">
    <property type="entry name" value="cNMP-bd_dom"/>
</dbReference>
<feature type="transmembrane region" description="Helical" evidence="10">
    <location>
        <begin position="419"/>
        <end position="440"/>
    </location>
</feature>